<name>A0A8K0WR46_9HYPO</name>
<evidence type="ECO:0000256" key="1">
    <source>
        <dbReference type="SAM" id="MobiDB-lite"/>
    </source>
</evidence>
<comment type="caution">
    <text evidence="2">The sequence shown here is derived from an EMBL/GenBank/DDBJ whole genome shotgun (WGS) entry which is preliminary data.</text>
</comment>
<keyword evidence="3" id="KW-1185">Reference proteome</keyword>
<feature type="compositionally biased region" description="Polar residues" evidence="1">
    <location>
        <begin position="27"/>
        <end position="40"/>
    </location>
</feature>
<reference evidence="2" key="1">
    <citation type="journal article" date="2021" name="Nat. Commun.">
        <title>Genetic determinants of endophytism in the Arabidopsis root mycobiome.</title>
        <authorList>
            <person name="Mesny F."/>
            <person name="Miyauchi S."/>
            <person name="Thiergart T."/>
            <person name="Pickel B."/>
            <person name="Atanasova L."/>
            <person name="Karlsson M."/>
            <person name="Huettel B."/>
            <person name="Barry K.W."/>
            <person name="Haridas S."/>
            <person name="Chen C."/>
            <person name="Bauer D."/>
            <person name="Andreopoulos W."/>
            <person name="Pangilinan J."/>
            <person name="LaButti K."/>
            <person name="Riley R."/>
            <person name="Lipzen A."/>
            <person name="Clum A."/>
            <person name="Drula E."/>
            <person name="Henrissat B."/>
            <person name="Kohler A."/>
            <person name="Grigoriev I.V."/>
            <person name="Martin F.M."/>
            <person name="Hacquard S."/>
        </authorList>
    </citation>
    <scope>NUCLEOTIDE SEQUENCE</scope>
    <source>
        <strain evidence="2">MPI-CAGE-CH-0235</strain>
    </source>
</reference>
<feature type="region of interest" description="Disordered" evidence="1">
    <location>
        <begin position="1"/>
        <end position="85"/>
    </location>
</feature>
<gene>
    <name evidence="2" type="ORF">B0I35DRAFT_220303</name>
</gene>
<protein>
    <submittedName>
        <fullName evidence="2">Uncharacterized protein</fullName>
    </submittedName>
</protein>
<feature type="compositionally biased region" description="Polar residues" evidence="1">
    <location>
        <begin position="63"/>
        <end position="80"/>
    </location>
</feature>
<evidence type="ECO:0000313" key="3">
    <source>
        <dbReference type="Proteomes" id="UP000813444"/>
    </source>
</evidence>
<evidence type="ECO:0000313" key="2">
    <source>
        <dbReference type="EMBL" id="KAH7319773.1"/>
    </source>
</evidence>
<dbReference type="AlphaFoldDB" id="A0A8K0WR46"/>
<sequence>MRRRNGFPKPSHSLLLRKVQDHLGQPDRNTSIGSQPSLINPGTKRKRQGSHQVTPIPPANLCTPPTSEPSTQPHQTNSFISPPPSAPVDNFFNHLVDSESTLQDPSSLFDVLSTATLSGNDPSHLAFDSSSLPPQQDLALATTQTLPDMSNAARNGPGSGTDTPLRSTIDVRYSSDPTQGRARRVRFMEDSQTQCCVLQEQLAREMGLQVEPLPPNKGYFDAAQQSWKANYWVPHVILDVMLGGERNTFFGPAYVFPLPTGVEVLVNTDLFPGWGDSN</sequence>
<dbReference type="Proteomes" id="UP000813444">
    <property type="component" value="Unassembled WGS sequence"/>
</dbReference>
<proteinExistence type="predicted"/>
<feature type="region of interest" description="Disordered" evidence="1">
    <location>
        <begin position="148"/>
        <end position="168"/>
    </location>
</feature>
<dbReference type="EMBL" id="JAGPNK010000006">
    <property type="protein sequence ID" value="KAH7319773.1"/>
    <property type="molecule type" value="Genomic_DNA"/>
</dbReference>
<accession>A0A8K0WR46</accession>
<organism evidence="2 3">
    <name type="scientific">Stachybotrys elegans</name>
    <dbReference type="NCBI Taxonomy" id="80388"/>
    <lineage>
        <taxon>Eukaryota</taxon>
        <taxon>Fungi</taxon>
        <taxon>Dikarya</taxon>
        <taxon>Ascomycota</taxon>
        <taxon>Pezizomycotina</taxon>
        <taxon>Sordariomycetes</taxon>
        <taxon>Hypocreomycetidae</taxon>
        <taxon>Hypocreales</taxon>
        <taxon>Stachybotryaceae</taxon>
        <taxon>Stachybotrys</taxon>
    </lineage>
</organism>